<evidence type="ECO:0000313" key="1">
    <source>
        <dbReference type="EnsemblPlants" id="Kaladp0972s0001.1.v1.1"/>
    </source>
</evidence>
<protein>
    <submittedName>
        <fullName evidence="1">Uncharacterized protein</fullName>
    </submittedName>
</protein>
<name>A0A7N0VK72_KALFE</name>
<dbReference type="FunFam" id="1.10.8.60:FF:000030">
    <property type="entry name" value="replication factor C subunit 3"/>
    <property type="match status" value="1"/>
</dbReference>
<accession>A0A7N0VK72</accession>
<evidence type="ECO:0000313" key="2">
    <source>
        <dbReference type="Proteomes" id="UP000594263"/>
    </source>
</evidence>
<dbReference type="Gene3D" id="1.10.8.60">
    <property type="match status" value="1"/>
</dbReference>
<dbReference type="Proteomes" id="UP000594263">
    <property type="component" value="Unplaced"/>
</dbReference>
<reference evidence="1" key="1">
    <citation type="submission" date="2021-01" db="UniProtKB">
        <authorList>
            <consortium name="EnsemblPlants"/>
        </authorList>
    </citation>
    <scope>IDENTIFICATION</scope>
</reference>
<dbReference type="EnsemblPlants" id="Kaladp0972s0001.1.v1.1">
    <property type="protein sequence ID" value="Kaladp0972s0001.1.v1.1"/>
    <property type="gene ID" value="Kaladp0972s0001.v1.1"/>
</dbReference>
<keyword evidence="2" id="KW-1185">Reference proteome</keyword>
<dbReference type="Gene3D" id="1.20.272.10">
    <property type="match status" value="1"/>
</dbReference>
<sequence>MCQIVEVLEFKAKHEGIELSLVPWLTKMAVSSKNNLRQAIRSFEATWRHKYPFEDDQDIKNGWEENIVSIAKQADSLYEIRRMLQNLIQHNVAADYLFKTLVNDLANLADEHLKPQIEALYNDYRVSKKSYSSRMFIHVIK</sequence>
<proteinExistence type="predicted"/>
<dbReference type="AlphaFoldDB" id="A0A7N0VK72"/>
<organism evidence="1 2">
    <name type="scientific">Kalanchoe fedtschenkoi</name>
    <name type="common">Lavender scallops</name>
    <name type="synonym">South American air plant</name>
    <dbReference type="NCBI Taxonomy" id="63787"/>
    <lineage>
        <taxon>Eukaryota</taxon>
        <taxon>Viridiplantae</taxon>
        <taxon>Streptophyta</taxon>
        <taxon>Embryophyta</taxon>
        <taxon>Tracheophyta</taxon>
        <taxon>Spermatophyta</taxon>
        <taxon>Magnoliopsida</taxon>
        <taxon>eudicotyledons</taxon>
        <taxon>Gunneridae</taxon>
        <taxon>Pentapetalae</taxon>
        <taxon>Saxifragales</taxon>
        <taxon>Crassulaceae</taxon>
        <taxon>Kalanchoe</taxon>
    </lineage>
</organism>
<dbReference type="Gramene" id="Kaladp0972s0001.1.v1.1">
    <property type="protein sequence ID" value="Kaladp0972s0001.1.v1.1"/>
    <property type="gene ID" value="Kaladp0972s0001.v1.1"/>
</dbReference>